<keyword evidence="2" id="KW-0167">Capsid protein</keyword>
<keyword evidence="2" id="KW-0946">Virion</keyword>
<sequence>MSKFDDIYPLFQEYDMFAQTIEVIKQPNVYKAMTPYGSFVCKRSTAPANRLAFVGNALHHLHQRGWDGAVLPALTKYNEPFVQRGESTYYLTAWLPQQVPLAQWPELMARRLAELHQLSQNYRFDDPRQVEPLIESMLAKWTQWLEQMKNCLEIARGRTYPSPVDVVFLANEPFLAEAAATSIQLLREWKERHRTHAHFRLSINHGSPYPPHLLLDRTGSARLINFDRARYDTPTRDLTLYYRTYFQQIGDEEEASRLFEQYTNIFPLRPEETDLLAIFLHYPERIMRDIEGYYLQKQGWSELYAVNRFEKDIDRFMRMSRWIRHTF</sequence>
<dbReference type="SUPFAM" id="SSF56112">
    <property type="entry name" value="Protein kinase-like (PK-like)"/>
    <property type="match status" value="1"/>
</dbReference>
<dbReference type="Gene3D" id="3.90.1200.10">
    <property type="match status" value="1"/>
</dbReference>
<dbReference type="EMBL" id="JAFBEB010000004">
    <property type="protein sequence ID" value="MBM7590037.1"/>
    <property type="molecule type" value="Genomic_DNA"/>
</dbReference>
<dbReference type="InterPro" id="IPR047175">
    <property type="entry name" value="CotS-like"/>
</dbReference>
<name>A0A938Y1S9_9BACL</name>
<dbReference type="PANTHER" id="PTHR39179:SF3">
    <property type="entry name" value="COTS-RELATED PROTEIN"/>
    <property type="match status" value="1"/>
</dbReference>
<dbReference type="AlphaFoldDB" id="A0A938Y1S9"/>
<dbReference type="GO" id="GO:0042601">
    <property type="term" value="C:endospore-forming forespore"/>
    <property type="evidence" value="ECO:0007669"/>
    <property type="project" value="TreeGrafter"/>
</dbReference>
<dbReference type="InterPro" id="IPR002575">
    <property type="entry name" value="Aminoglycoside_PTrfase"/>
</dbReference>
<dbReference type="PANTHER" id="PTHR39179">
    <property type="entry name" value="SPORE COAT PROTEIN I"/>
    <property type="match status" value="1"/>
</dbReference>
<accession>A0A938Y1S9</accession>
<evidence type="ECO:0000313" key="2">
    <source>
        <dbReference type="EMBL" id="MBM7590037.1"/>
    </source>
</evidence>
<dbReference type="RefSeq" id="WP_204517741.1">
    <property type="nucleotide sequence ID" value="NZ_BAABIN010000007.1"/>
</dbReference>
<dbReference type="InterPro" id="IPR011009">
    <property type="entry name" value="Kinase-like_dom_sf"/>
</dbReference>
<dbReference type="Pfam" id="PF01636">
    <property type="entry name" value="APH"/>
    <property type="match status" value="1"/>
</dbReference>
<feature type="domain" description="Aminoglycoside phosphotransferase" evidence="1">
    <location>
        <begin position="29"/>
        <end position="263"/>
    </location>
</feature>
<evidence type="ECO:0000313" key="3">
    <source>
        <dbReference type="Proteomes" id="UP000717624"/>
    </source>
</evidence>
<proteinExistence type="predicted"/>
<reference evidence="2" key="1">
    <citation type="submission" date="2021-01" db="EMBL/GenBank/DDBJ databases">
        <title>Genomic Encyclopedia of Type Strains, Phase IV (KMG-IV): sequencing the most valuable type-strain genomes for metagenomic binning, comparative biology and taxonomic classification.</title>
        <authorList>
            <person name="Goeker M."/>
        </authorList>
    </citation>
    <scope>NUCLEOTIDE SEQUENCE</scope>
    <source>
        <strain evidence="2">DSM 25523</strain>
    </source>
</reference>
<organism evidence="2 3">
    <name type="scientific">Brevibacillus fulvus</name>
    <dbReference type="NCBI Taxonomy" id="1125967"/>
    <lineage>
        <taxon>Bacteria</taxon>
        <taxon>Bacillati</taxon>
        <taxon>Bacillota</taxon>
        <taxon>Bacilli</taxon>
        <taxon>Bacillales</taxon>
        <taxon>Paenibacillaceae</taxon>
        <taxon>Brevibacillus</taxon>
    </lineage>
</organism>
<protein>
    <submittedName>
        <fullName evidence="2">Spore coat protein YsxE</fullName>
    </submittedName>
</protein>
<comment type="caution">
    <text evidence="2">The sequence shown here is derived from an EMBL/GenBank/DDBJ whole genome shotgun (WGS) entry which is preliminary data.</text>
</comment>
<evidence type="ECO:0000259" key="1">
    <source>
        <dbReference type="Pfam" id="PF01636"/>
    </source>
</evidence>
<keyword evidence="3" id="KW-1185">Reference proteome</keyword>
<gene>
    <name evidence="2" type="ORF">JOD01_001638</name>
</gene>
<dbReference type="Proteomes" id="UP000717624">
    <property type="component" value="Unassembled WGS sequence"/>
</dbReference>
<dbReference type="Gene3D" id="3.30.200.20">
    <property type="entry name" value="Phosphorylase Kinase, domain 1"/>
    <property type="match status" value="1"/>
</dbReference>